<feature type="non-terminal residue" evidence="5">
    <location>
        <position position="176"/>
    </location>
</feature>
<evidence type="ECO:0000256" key="1">
    <source>
        <dbReference type="ARBA" id="ARBA00023015"/>
    </source>
</evidence>
<reference evidence="5" key="1">
    <citation type="submission" date="2018-06" db="EMBL/GenBank/DDBJ databases">
        <authorList>
            <person name="Zhirakovskaya E."/>
        </authorList>
    </citation>
    <scope>NUCLEOTIDE SEQUENCE</scope>
</reference>
<dbReference type="InterPro" id="IPR036271">
    <property type="entry name" value="Tet_transcr_reg_TetR-rel_C_sf"/>
</dbReference>
<keyword evidence="1" id="KW-0805">Transcription regulation</keyword>
<dbReference type="GO" id="GO:0003700">
    <property type="term" value="F:DNA-binding transcription factor activity"/>
    <property type="evidence" value="ECO:0007669"/>
    <property type="project" value="TreeGrafter"/>
</dbReference>
<keyword evidence="2" id="KW-0238">DNA-binding</keyword>
<organism evidence="5">
    <name type="scientific">hydrothermal vent metagenome</name>
    <dbReference type="NCBI Taxonomy" id="652676"/>
    <lineage>
        <taxon>unclassified sequences</taxon>
        <taxon>metagenomes</taxon>
        <taxon>ecological metagenomes</taxon>
    </lineage>
</organism>
<dbReference type="InterPro" id="IPR023772">
    <property type="entry name" value="DNA-bd_HTH_TetR-type_CS"/>
</dbReference>
<dbReference type="PROSITE" id="PS50977">
    <property type="entry name" value="HTH_TETR_2"/>
    <property type="match status" value="1"/>
</dbReference>
<dbReference type="EMBL" id="UOEI01000631">
    <property type="protein sequence ID" value="VAW08710.1"/>
    <property type="molecule type" value="Genomic_DNA"/>
</dbReference>
<dbReference type="InterPro" id="IPR001647">
    <property type="entry name" value="HTH_TetR"/>
</dbReference>
<dbReference type="PANTHER" id="PTHR30055:SF234">
    <property type="entry name" value="HTH-TYPE TRANSCRIPTIONAL REGULATOR BETI"/>
    <property type="match status" value="1"/>
</dbReference>
<dbReference type="InterPro" id="IPR050109">
    <property type="entry name" value="HTH-type_TetR-like_transc_reg"/>
</dbReference>
<dbReference type="InterPro" id="IPR009057">
    <property type="entry name" value="Homeodomain-like_sf"/>
</dbReference>
<evidence type="ECO:0000259" key="4">
    <source>
        <dbReference type="PROSITE" id="PS50977"/>
    </source>
</evidence>
<evidence type="ECO:0000313" key="5">
    <source>
        <dbReference type="EMBL" id="VAW08710.1"/>
    </source>
</evidence>
<dbReference type="PANTHER" id="PTHR30055">
    <property type="entry name" value="HTH-TYPE TRANSCRIPTIONAL REGULATOR RUTR"/>
    <property type="match status" value="1"/>
</dbReference>
<dbReference type="Gene3D" id="1.10.10.60">
    <property type="entry name" value="Homeodomain-like"/>
    <property type="match status" value="1"/>
</dbReference>
<accession>A0A3B0SW44</accession>
<dbReference type="Pfam" id="PF00440">
    <property type="entry name" value="TetR_N"/>
    <property type="match status" value="1"/>
</dbReference>
<sequence length="176" mass="20210">MVRSESYSPPRDRQTSERSAEILDAARDLFARNGYESTSVSDLAGAVGVADGAIYRHFPSKRAVLYEVIREFYEPVIVMARENIAGIGDVRQRLRYLIWLQVRAFTEQPELCRLIIAEARPMEDYYESEIADLNRRYTSLLVEVVAAGQRRGTFRDDVDPTMVRDLVYGCIEHIAW</sequence>
<dbReference type="GO" id="GO:0000976">
    <property type="term" value="F:transcription cis-regulatory region binding"/>
    <property type="evidence" value="ECO:0007669"/>
    <property type="project" value="TreeGrafter"/>
</dbReference>
<dbReference type="PRINTS" id="PR00455">
    <property type="entry name" value="HTHTETR"/>
</dbReference>
<dbReference type="Pfam" id="PF17932">
    <property type="entry name" value="TetR_C_24"/>
    <property type="match status" value="1"/>
</dbReference>
<keyword evidence="3" id="KW-0804">Transcription</keyword>
<dbReference type="Gene3D" id="1.10.357.10">
    <property type="entry name" value="Tetracycline Repressor, domain 2"/>
    <property type="match status" value="1"/>
</dbReference>
<name>A0A3B0SW44_9ZZZZ</name>
<dbReference type="SUPFAM" id="SSF48498">
    <property type="entry name" value="Tetracyclin repressor-like, C-terminal domain"/>
    <property type="match status" value="1"/>
</dbReference>
<dbReference type="PROSITE" id="PS01081">
    <property type="entry name" value="HTH_TETR_1"/>
    <property type="match status" value="1"/>
</dbReference>
<proteinExistence type="predicted"/>
<protein>
    <recommendedName>
        <fullName evidence="4">HTH tetR-type domain-containing protein</fullName>
    </recommendedName>
</protein>
<dbReference type="InterPro" id="IPR041490">
    <property type="entry name" value="KstR2_TetR_C"/>
</dbReference>
<dbReference type="AlphaFoldDB" id="A0A3B0SW44"/>
<evidence type="ECO:0000256" key="3">
    <source>
        <dbReference type="ARBA" id="ARBA00023163"/>
    </source>
</evidence>
<gene>
    <name evidence="5" type="ORF">MNBD_ACTINO01-77</name>
</gene>
<feature type="domain" description="HTH tetR-type" evidence="4">
    <location>
        <begin position="16"/>
        <end position="76"/>
    </location>
</feature>
<dbReference type="SUPFAM" id="SSF46689">
    <property type="entry name" value="Homeodomain-like"/>
    <property type="match status" value="1"/>
</dbReference>
<evidence type="ECO:0000256" key="2">
    <source>
        <dbReference type="ARBA" id="ARBA00023125"/>
    </source>
</evidence>